<dbReference type="SUPFAM" id="SSF53474">
    <property type="entry name" value="alpha/beta-Hydrolases"/>
    <property type="match status" value="1"/>
</dbReference>
<accession>A0ABP7SJ04</accession>
<comment type="caution">
    <text evidence="1">The sequence shown here is derived from an EMBL/GenBank/DDBJ whole genome shotgun (WGS) entry which is preliminary data.</text>
</comment>
<organism evidence="1 2">
    <name type="scientific">Hymenobacter fastidiosus</name>
    <dbReference type="NCBI Taxonomy" id="486264"/>
    <lineage>
        <taxon>Bacteria</taxon>
        <taxon>Pseudomonadati</taxon>
        <taxon>Bacteroidota</taxon>
        <taxon>Cytophagia</taxon>
        <taxon>Cytophagales</taxon>
        <taxon>Hymenobacteraceae</taxon>
        <taxon>Hymenobacter</taxon>
    </lineage>
</organism>
<dbReference type="Proteomes" id="UP001500567">
    <property type="component" value="Unassembled WGS sequence"/>
</dbReference>
<reference evidence="2" key="1">
    <citation type="journal article" date="2019" name="Int. J. Syst. Evol. Microbiol.">
        <title>The Global Catalogue of Microorganisms (GCM) 10K type strain sequencing project: providing services to taxonomists for standard genome sequencing and annotation.</title>
        <authorList>
            <consortium name="The Broad Institute Genomics Platform"/>
            <consortium name="The Broad Institute Genome Sequencing Center for Infectious Disease"/>
            <person name="Wu L."/>
            <person name="Ma J."/>
        </authorList>
    </citation>
    <scope>NUCLEOTIDE SEQUENCE [LARGE SCALE GENOMIC DNA]</scope>
    <source>
        <strain evidence="2">JCM 17224</strain>
    </source>
</reference>
<evidence type="ECO:0000313" key="2">
    <source>
        <dbReference type="Proteomes" id="UP001500567"/>
    </source>
</evidence>
<dbReference type="InterPro" id="IPR029058">
    <property type="entry name" value="AB_hydrolase_fold"/>
</dbReference>
<keyword evidence="2" id="KW-1185">Reference proteome</keyword>
<evidence type="ECO:0000313" key="1">
    <source>
        <dbReference type="EMBL" id="GAA4012371.1"/>
    </source>
</evidence>
<dbReference type="Pfam" id="PF11288">
    <property type="entry name" value="DUF3089"/>
    <property type="match status" value="1"/>
</dbReference>
<gene>
    <name evidence="1" type="ORF">GCM10022408_26330</name>
</gene>
<protein>
    <submittedName>
        <fullName evidence="1">DUF3089 domain-containing protein</fullName>
    </submittedName>
</protein>
<dbReference type="EMBL" id="BAABDJ010000032">
    <property type="protein sequence ID" value="GAA4012371.1"/>
    <property type="molecule type" value="Genomic_DNA"/>
</dbReference>
<dbReference type="InterPro" id="IPR021440">
    <property type="entry name" value="DUF3089"/>
</dbReference>
<name>A0ABP7SJ04_9BACT</name>
<proteinExistence type="predicted"/>
<sequence length="340" mass="38221">MLLVLGVASCTKIIKPGKQFAAYQPPSAPDYSLPASWAALPGRRDSADVVPRNTPLRDQQQTARADVFYVHPTTFFKREAWNADVADEDLNRFTDASVIRKQASVFNSAGRIFAPRYRQATLYSFFDEQSDNGNKALELAYGDVKAAFQYYLKHYNQGRPIIIASHSQGTHHATRLLHEFVDKNPKLRRQLVVAYLIGFKVKTAEYQALRPCADSTQTGCFVVWNSVEWGQDYPPFAGGVATNPLTWKLDTVAAPSSLNRGGVPFNFNRVDTAVVDAKVHNGLVWIHPPKPLGYPRFLLPGQPQLRHSFHIVDYGLFYLNLRQNAEARVRAYVSKQGKRP</sequence>